<organism evidence="1 2">
    <name type="scientific">Candidatus Methylacidithermus pantelleriae</name>
    <dbReference type="NCBI Taxonomy" id="2744239"/>
    <lineage>
        <taxon>Bacteria</taxon>
        <taxon>Pseudomonadati</taxon>
        <taxon>Verrucomicrobiota</taxon>
        <taxon>Methylacidiphilae</taxon>
        <taxon>Methylacidiphilales</taxon>
        <taxon>Methylacidiphilaceae</taxon>
        <taxon>Candidatus Methylacidithermus</taxon>
    </lineage>
</organism>
<gene>
    <name evidence="1" type="ORF">MPNT_250012</name>
</gene>
<keyword evidence="2" id="KW-1185">Reference proteome</keyword>
<dbReference type="Proteomes" id="UP000663859">
    <property type="component" value="Unassembled WGS sequence"/>
</dbReference>
<dbReference type="EMBL" id="CAJNOB010000018">
    <property type="protein sequence ID" value="CAF0698163.1"/>
    <property type="molecule type" value="Genomic_DNA"/>
</dbReference>
<sequence length="73" mass="8372">MPRVPLERFSCLLGAGKQKRQETRAIPSKLDFGLGLLYKSRKRDFFPTASLWPEPLSPWRLETASVRKSCPQP</sequence>
<accession>A0A8J2BJR7</accession>
<proteinExistence type="predicted"/>
<protein>
    <submittedName>
        <fullName evidence="1">Uncharacterized protein</fullName>
    </submittedName>
</protein>
<comment type="caution">
    <text evidence="1">The sequence shown here is derived from an EMBL/GenBank/DDBJ whole genome shotgun (WGS) entry which is preliminary data.</text>
</comment>
<evidence type="ECO:0000313" key="1">
    <source>
        <dbReference type="EMBL" id="CAF0698163.1"/>
    </source>
</evidence>
<dbReference type="AlphaFoldDB" id="A0A8J2BJR7"/>
<name>A0A8J2BJR7_9BACT</name>
<evidence type="ECO:0000313" key="2">
    <source>
        <dbReference type="Proteomes" id="UP000663859"/>
    </source>
</evidence>
<reference evidence="1" key="1">
    <citation type="submission" date="2021-02" db="EMBL/GenBank/DDBJ databases">
        <authorList>
            <person name="Cremers G."/>
            <person name="Picone N."/>
        </authorList>
    </citation>
    <scope>NUCLEOTIDE SEQUENCE</scope>
    <source>
        <strain evidence="1">PQ17</strain>
    </source>
</reference>